<dbReference type="SUPFAM" id="SSF48452">
    <property type="entry name" value="TPR-like"/>
    <property type="match status" value="1"/>
</dbReference>
<dbReference type="Proteomes" id="UP000009186">
    <property type="component" value="Chromosome"/>
</dbReference>
<proteinExistence type="predicted"/>
<reference evidence="1 2" key="1">
    <citation type="journal article" date="2011" name="Appl. Environ. Microbiol.">
        <title>Complete genome sequence of the fish pathogen Flavobacterium branchiophilum.</title>
        <authorList>
            <consortium name="1:IP"/>
            <consortium name="Microbial Evolutionary Genomics,F-75015 Paris"/>
            <consortium name="France 2:CNRS"/>
            <consortium name="URA2171"/>
            <consortium name="F-75015 Paris,France 3:Unite de Virologie et Immunologie Mol."/>
            <consortium name="INRA,78352 Jouy en Josas Cedex"/>
            <consortium name="France. 4:Unite de Mathemathique"/>
            <consortium name="Informatique et Genome,INRA"/>
            <consortium name="78352 Jouy en Josas Cedex"/>
            <consortium name="France. 5:CEA/Genoscope"/>
            <consortium name="Evry"/>
            <consortium name="France"/>
            <person name="Touchon M."/>
            <person name="Barbier P."/>
            <person name="Bernardet J.F."/>
            <person name="Loux V."/>
            <person name="Vacherie B."/>
            <person name="Barbe V."/>
            <person name="Rocha E.P."/>
            <person name="Duchaud E."/>
        </authorList>
    </citation>
    <scope>NUCLEOTIDE SEQUENCE [LARGE SCALE GENOMIC DNA]</scope>
    <source>
        <strain evidence="1 2">FL-15</strain>
    </source>
</reference>
<dbReference type="Gene3D" id="1.25.40.10">
    <property type="entry name" value="Tetratricopeptide repeat domain"/>
    <property type="match status" value="1"/>
</dbReference>
<dbReference type="EMBL" id="FQ859183">
    <property type="protein sequence ID" value="CCB70829.1"/>
    <property type="molecule type" value="Genomic_DNA"/>
</dbReference>
<dbReference type="KEGG" id="fbr:FBFL15_2859"/>
<dbReference type="InterPro" id="IPR011990">
    <property type="entry name" value="TPR-like_helical_dom_sf"/>
</dbReference>
<keyword evidence="2" id="KW-1185">Reference proteome</keyword>
<dbReference type="STRING" id="1034807.FBFL15_2859"/>
<dbReference type="HOGENOM" id="CLU_612233_0_0_10"/>
<evidence type="ECO:0008006" key="3">
    <source>
        <dbReference type="Google" id="ProtNLM"/>
    </source>
</evidence>
<dbReference type="AlphaFoldDB" id="G2Z5N1"/>
<accession>G2Z5N1</accession>
<name>G2Z5N1_FLABF</name>
<gene>
    <name evidence="1" type="ordered locus">FBFL15_2859</name>
</gene>
<dbReference type="eggNOG" id="COG0457">
    <property type="taxonomic scope" value="Bacteria"/>
</dbReference>
<dbReference type="RefSeq" id="WP_014085280.1">
    <property type="nucleotide sequence ID" value="NC_016001.1"/>
</dbReference>
<evidence type="ECO:0000313" key="1">
    <source>
        <dbReference type="EMBL" id="CCB70829.1"/>
    </source>
</evidence>
<organism evidence="1 2">
    <name type="scientific">Flavobacterium branchiophilum (strain FL-15)</name>
    <dbReference type="NCBI Taxonomy" id="1034807"/>
    <lineage>
        <taxon>Bacteria</taxon>
        <taxon>Pseudomonadati</taxon>
        <taxon>Bacteroidota</taxon>
        <taxon>Flavobacteriia</taxon>
        <taxon>Flavobacteriales</taxon>
        <taxon>Flavobacteriaceae</taxon>
        <taxon>Flavobacterium</taxon>
    </lineage>
</organism>
<sequence length="440" mass="51069">MQTNPVQESIDKLVNNWQRAYSKKGIKVVCISYKEKETSMIDAFMDYILALDSEIENFVWVFESEFLDHKSYANAILKEMEELIATWNTMDKPAQYDTGTIDWIPNYSLVNDKNPMSVLVKNLNDFAKYLFPEKNSAVCYVFKAYSMSKKEALKWMDYALEVDFEKHVTWTVAQSDTYPFFEKAIDLHASKIAVLEPKMDVNGLVEQLAAQADTTKPENKYRLELIKLMHAVEDRNDKKVSLQTKLCLDIILEELKNDPNWISQVVTVYVILYNDQIGNKNYKEALYFATKAVEAAEAAKKTIEPSMSYRLAAQTHIGRGSIYVLLDNWQKAHEDYAQAKLDYQNCNDFLMMAEACRLCGWSRNKFDKFENALPFYEEGFYLHEKIDASLITSSSYPLLLKEVIYNDKFIKLITKDKLDKVLIPLFGKDYSFTLDNYGKR</sequence>
<evidence type="ECO:0000313" key="2">
    <source>
        <dbReference type="Proteomes" id="UP000009186"/>
    </source>
</evidence>
<protein>
    <recommendedName>
        <fullName evidence="3">Tetratricopeptide repeat protein</fullName>
    </recommendedName>
</protein>